<dbReference type="Proteomes" id="UP001430953">
    <property type="component" value="Unassembled WGS sequence"/>
</dbReference>
<comment type="subcellular location">
    <subcellularLocation>
        <location evidence="1">Membrane</location>
        <topology evidence="1">Multi-pass membrane protein</topology>
    </subcellularLocation>
</comment>
<accession>A0AAW2F1N1</accession>
<keyword evidence="3" id="KW-0812">Transmembrane</keyword>
<dbReference type="AlphaFoldDB" id="A0AAW2F1N1"/>
<evidence type="ECO:0000313" key="11">
    <source>
        <dbReference type="Proteomes" id="UP001430953"/>
    </source>
</evidence>
<gene>
    <name evidence="10" type="ORF">PUN28_015219</name>
</gene>
<keyword evidence="5" id="KW-1133">Transmembrane helix</keyword>
<protein>
    <submittedName>
        <fullName evidence="10">Uncharacterized protein</fullName>
    </submittedName>
</protein>
<reference evidence="10 11" key="1">
    <citation type="submission" date="2023-03" db="EMBL/GenBank/DDBJ databases">
        <title>High recombination rates correlate with genetic variation in Cardiocondyla obscurior ants.</title>
        <authorList>
            <person name="Errbii M."/>
        </authorList>
    </citation>
    <scope>NUCLEOTIDE SEQUENCE [LARGE SCALE GENOMIC DNA]</scope>
    <source>
        <strain evidence="10">Alpha-2009</strain>
        <tissue evidence="10">Whole body</tissue>
    </source>
</reference>
<dbReference type="PANTHER" id="PTHR21137">
    <property type="entry name" value="ODORANT RECEPTOR"/>
    <property type="match status" value="1"/>
</dbReference>
<evidence type="ECO:0000256" key="5">
    <source>
        <dbReference type="ARBA" id="ARBA00022989"/>
    </source>
</evidence>
<dbReference type="PANTHER" id="PTHR21137:SF44">
    <property type="entry name" value="ODORANT RECEPTOR 13A-RELATED"/>
    <property type="match status" value="1"/>
</dbReference>
<keyword evidence="2" id="KW-0716">Sensory transduction</keyword>
<evidence type="ECO:0000256" key="3">
    <source>
        <dbReference type="ARBA" id="ARBA00022692"/>
    </source>
</evidence>
<comment type="caution">
    <text evidence="10">The sequence shown here is derived from an EMBL/GenBank/DDBJ whole genome shotgun (WGS) entry which is preliminary data.</text>
</comment>
<dbReference type="GO" id="GO:0004984">
    <property type="term" value="F:olfactory receptor activity"/>
    <property type="evidence" value="ECO:0007669"/>
    <property type="project" value="InterPro"/>
</dbReference>
<evidence type="ECO:0000256" key="9">
    <source>
        <dbReference type="SAM" id="SignalP"/>
    </source>
</evidence>
<evidence type="ECO:0000256" key="1">
    <source>
        <dbReference type="ARBA" id="ARBA00004141"/>
    </source>
</evidence>
<feature type="signal peptide" evidence="9">
    <location>
        <begin position="1"/>
        <end position="17"/>
    </location>
</feature>
<sequence>MVRYVLFVLSQLIHLFCLSFEGQKLIDHSLQTRDKIYNSPWYKMSAQSQKMLMFVMEKALNPIFLSACKIYIFSIENFTTVVQTSMSYFTVLATLE</sequence>
<dbReference type="Pfam" id="PF02949">
    <property type="entry name" value="7tm_6"/>
    <property type="match status" value="1"/>
</dbReference>
<dbReference type="GO" id="GO:0007165">
    <property type="term" value="P:signal transduction"/>
    <property type="evidence" value="ECO:0007669"/>
    <property type="project" value="UniProtKB-KW"/>
</dbReference>
<proteinExistence type="predicted"/>
<organism evidence="10 11">
    <name type="scientific">Cardiocondyla obscurior</name>
    <dbReference type="NCBI Taxonomy" id="286306"/>
    <lineage>
        <taxon>Eukaryota</taxon>
        <taxon>Metazoa</taxon>
        <taxon>Ecdysozoa</taxon>
        <taxon>Arthropoda</taxon>
        <taxon>Hexapoda</taxon>
        <taxon>Insecta</taxon>
        <taxon>Pterygota</taxon>
        <taxon>Neoptera</taxon>
        <taxon>Endopterygota</taxon>
        <taxon>Hymenoptera</taxon>
        <taxon>Apocrita</taxon>
        <taxon>Aculeata</taxon>
        <taxon>Formicoidea</taxon>
        <taxon>Formicidae</taxon>
        <taxon>Myrmicinae</taxon>
        <taxon>Cardiocondyla</taxon>
    </lineage>
</organism>
<keyword evidence="6" id="KW-0472">Membrane</keyword>
<evidence type="ECO:0000256" key="4">
    <source>
        <dbReference type="ARBA" id="ARBA00022725"/>
    </source>
</evidence>
<dbReference type="EMBL" id="JADYXP020000016">
    <property type="protein sequence ID" value="KAL0108596.1"/>
    <property type="molecule type" value="Genomic_DNA"/>
</dbReference>
<keyword evidence="9" id="KW-0732">Signal</keyword>
<evidence type="ECO:0000256" key="8">
    <source>
        <dbReference type="ARBA" id="ARBA00023224"/>
    </source>
</evidence>
<keyword evidence="8" id="KW-0807">Transducer</keyword>
<dbReference type="InterPro" id="IPR004117">
    <property type="entry name" value="7tm6_olfct_rcpt"/>
</dbReference>
<dbReference type="GO" id="GO:0005886">
    <property type="term" value="C:plasma membrane"/>
    <property type="evidence" value="ECO:0007669"/>
    <property type="project" value="TreeGrafter"/>
</dbReference>
<evidence type="ECO:0000256" key="2">
    <source>
        <dbReference type="ARBA" id="ARBA00022606"/>
    </source>
</evidence>
<keyword evidence="11" id="KW-1185">Reference proteome</keyword>
<evidence type="ECO:0000256" key="6">
    <source>
        <dbReference type="ARBA" id="ARBA00023136"/>
    </source>
</evidence>
<keyword evidence="4" id="KW-0552">Olfaction</keyword>
<keyword evidence="7" id="KW-0675">Receptor</keyword>
<dbReference type="GO" id="GO:0005549">
    <property type="term" value="F:odorant binding"/>
    <property type="evidence" value="ECO:0007669"/>
    <property type="project" value="InterPro"/>
</dbReference>
<feature type="chain" id="PRO_5043732932" evidence="9">
    <location>
        <begin position="18"/>
        <end position="96"/>
    </location>
</feature>
<name>A0AAW2F1N1_9HYME</name>
<evidence type="ECO:0000256" key="7">
    <source>
        <dbReference type="ARBA" id="ARBA00023170"/>
    </source>
</evidence>
<evidence type="ECO:0000313" key="10">
    <source>
        <dbReference type="EMBL" id="KAL0108596.1"/>
    </source>
</evidence>